<feature type="domain" description="VOC" evidence="2">
    <location>
        <begin position="5"/>
        <end position="125"/>
    </location>
</feature>
<dbReference type="PROSITE" id="PS51819">
    <property type="entry name" value="VOC"/>
    <property type="match status" value="1"/>
</dbReference>
<proteinExistence type="predicted"/>
<dbReference type="SUPFAM" id="SSF54593">
    <property type="entry name" value="Glyoxalase/Bleomycin resistance protein/Dihydroxybiphenyl dioxygenase"/>
    <property type="match status" value="1"/>
</dbReference>
<dbReference type="PANTHER" id="PTHR43048">
    <property type="entry name" value="METHYLMALONYL-COA EPIMERASE"/>
    <property type="match status" value="1"/>
</dbReference>
<dbReference type="CDD" id="cd06587">
    <property type="entry name" value="VOC"/>
    <property type="match status" value="1"/>
</dbReference>
<dbReference type="InterPro" id="IPR029068">
    <property type="entry name" value="Glyas_Bleomycin-R_OHBP_Dase"/>
</dbReference>
<evidence type="ECO:0000256" key="1">
    <source>
        <dbReference type="ARBA" id="ARBA00022723"/>
    </source>
</evidence>
<dbReference type="InterPro" id="IPR037523">
    <property type="entry name" value="VOC_core"/>
</dbReference>
<dbReference type="Proteomes" id="UP000447833">
    <property type="component" value="Unassembled WGS sequence"/>
</dbReference>
<dbReference type="GO" id="GO:0046872">
    <property type="term" value="F:metal ion binding"/>
    <property type="evidence" value="ECO:0007669"/>
    <property type="project" value="UniProtKB-KW"/>
</dbReference>
<organism evidence="3 4">
    <name type="scientific">Guptibacillus hwajinpoensis</name>
    <dbReference type="NCBI Taxonomy" id="208199"/>
    <lineage>
        <taxon>Bacteria</taxon>
        <taxon>Bacillati</taxon>
        <taxon>Bacillota</taxon>
        <taxon>Bacilli</taxon>
        <taxon>Bacillales</taxon>
        <taxon>Guptibacillaceae</taxon>
        <taxon>Guptibacillus</taxon>
    </lineage>
</organism>
<dbReference type="AlphaFoldDB" id="A0A845EZX1"/>
<dbReference type="GO" id="GO:0046491">
    <property type="term" value="P:L-methylmalonyl-CoA metabolic process"/>
    <property type="evidence" value="ECO:0007669"/>
    <property type="project" value="TreeGrafter"/>
</dbReference>
<dbReference type="Gene3D" id="3.10.180.10">
    <property type="entry name" value="2,3-Dihydroxybiphenyl 1,2-Dioxygenase, domain 1"/>
    <property type="match status" value="1"/>
</dbReference>
<dbReference type="Pfam" id="PF00903">
    <property type="entry name" value="Glyoxalase"/>
    <property type="match status" value="1"/>
</dbReference>
<gene>
    <name evidence="3" type="ORF">GLW07_12025</name>
</gene>
<comment type="caution">
    <text evidence="3">The sequence shown here is derived from an EMBL/GenBank/DDBJ whole genome shotgun (WGS) entry which is preliminary data.</text>
</comment>
<dbReference type="GO" id="GO:0004493">
    <property type="term" value="F:methylmalonyl-CoA epimerase activity"/>
    <property type="evidence" value="ECO:0007669"/>
    <property type="project" value="TreeGrafter"/>
</dbReference>
<dbReference type="EMBL" id="WMEY01000003">
    <property type="protein sequence ID" value="MYL64079.1"/>
    <property type="molecule type" value="Genomic_DNA"/>
</dbReference>
<name>A0A845EZX1_9BACL</name>
<dbReference type="RefSeq" id="WP_160919527.1">
    <property type="nucleotide sequence ID" value="NZ_WMEY01000003.1"/>
</dbReference>
<dbReference type="PANTHER" id="PTHR43048:SF3">
    <property type="entry name" value="METHYLMALONYL-COA EPIMERASE, MITOCHONDRIAL"/>
    <property type="match status" value="1"/>
</dbReference>
<keyword evidence="1" id="KW-0479">Metal-binding</keyword>
<dbReference type="InterPro" id="IPR051785">
    <property type="entry name" value="MMCE/EMCE_epimerase"/>
</dbReference>
<evidence type="ECO:0000313" key="3">
    <source>
        <dbReference type="EMBL" id="MYL64079.1"/>
    </source>
</evidence>
<evidence type="ECO:0000313" key="4">
    <source>
        <dbReference type="Proteomes" id="UP000447833"/>
    </source>
</evidence>
<accession>A0A845EZX1</accession>
<evidence type="ECO:0000259" key="2">
    <source>
        <dbReference type="PROSITE" id="PS51819"/>
    </source>
</evidence>
<reference evidence="3 4" key="1">
    <citation type="submission" date="2019-11" db="EMBL/GenBank/DDBJ databases">
        <title>Genome sequences of 17 halophilic strains isolated from different environments.</title>
        <authorList>
            <person name="Furrow R.E."/>
        </authorList>
    </citation>
    <scope>NUCLEOTIDE SEQUENCE [LARGE SCALE GENOMIC DNA]</scope>
    <source>
        <strain evidence="3 4">22506_14_FS</strain>
    </source>
</reference>
<protein>
    <submittedName>
        <fullName evidence="3">VOC family protein</fullName>
    </submittedName>
</protein>
<sequence>MAIQKLEHIGVQVRNIEASKGFYQGMIGLELLDEFDHPDGDKKLAFLGFNGEILVELIEGYDSDLPTEGKVHHIAFTVKNIEQERSRLHDLGVTFIDEGINTLPNGAKYLFFAGPDGEWLEFYEPASNYSK</sequence>
<dbReference type="InterPro" id="IPR004360">
    <property type="entry name" value="Glyas_Fos-R_dOase_dom"/>
</dbReference>